<dbReference type="AlphaFoldDB" id="A0AAD7TUD5"/>
<sequence length="1095" mass="121653">MSHTPRTSPSRVPSRSSTPVPGRSPSRLALPVVRPAPSVSSLRVYSHGSSVVHSPVSISPPGTSTPRREGGESSSASSVAEGILVKEPDVEVETIDGEQGNASGSLDSYGRDEESKKQLRDQLRRTLSKKESFTAERYPPRQYFVLTDAGKPVFIRTYHYSGTAKEALYPPFRSSYTEDLHILVNTVHSSSILNSSAAASWLPVCLPKFNASAFVNAYVMFLPRNDRQESPGVVSSSQSSDSATVDAASEEQQSSRDDASSRGSLPIGLDSSHLTEIGLVCVSGQADFEAVRGWCEAISQKLASEGLIKKLSQAILGGDTEYSVSSLSVPGLRHFVYKSRSHVQITMPLFEEPYDTPNEKRRLITLYQTLFDAIHAKSGQERTLKLQYIRTSQESVMGWIAHEYSGSSDGMQADIRTDNVAGSADVTKDWEWCYRVVQEHSEQTVRRWQEEIDMLLVFVHIVPIEAGLFSAIVTAFSVGSYPLLKPDQQGDILATLLVISAHMQASPDAHTIVASDEAARQRRIEPFDSPTYAIWVNSLWFSALVCTLSASTIAIMVRQWLRQYGSGLLGNSRTTARLRQYRYDNLHRWHAPLIVTLLPVILQLALVLFLLGLLIFLWSLHTIVAAITSSFIIATFACIAASTILPAVKAHCPYQSPQARCLLVTFRSLGRVASWSLAGVEGAIHATQQYCKRPFLARALSRRLAGLLLNLARWNEANDWELREDRAMRPIVSDIDLSILWWTYRTTLNNALLETVIVRCSRSFDALSFLRSALDMLQRTTDMDSLFCYSKTAENMHVQHRHALGPQDVRFHVFLLSECLRTLSQCVQTSSTLDSTVLQDMVPSILALVPPRTWNNGKGFIFYNAPAPVIPRCLMLKVLADLVSSNFSPSLAFYKLTVHLDGLDISEHKQGLWTLDQDVLRSVVAAFPKNAERWQVLLDWDDILASYHVFSALTKMLHVVPICILDDQALVQELQYQVLVSVEAILRHTAWRSTARRRRVLMNAVGTDEFDANIEDHPAFLPTLLLLASNESTEGLITIGLWEALKDATDAICTAMQADTPSSREFWLEQIRALDRTLQGIRTYQPMGPGEAGTG</sequence>
<evidence type="ECO:0000313" key="10">
    <source>
        <dbReference type="EMBL" id="KAJ8480659.1"/>
    </source>
</evidence>
<feature type="transmembrane region" description="Helical" evidence="6">
    <location>
        <begin position="589"/>
        <end position="617"/>
    </location>
</feature>
<dbReference type="EMBL" id="JAPEVG010000157">
    <property type="protein sequence ID" value="KAJ8480659.1"/>
    <property type="molecule type" value="Genomic_DNA"/>
</dbReference>
<feature type="compositionally biased region" description="Low complexity" evidence="5">
    <location>
        <begin position="46"/>
        <end position="62"/>
    </location>
</feature>
<protein>
    <recommendedName>
        <fullName evidence="3">Vacuolar fusion protein MON1</fullName>
    </recommendedName>
    <alternativeName>
        <fullName evidence="4">Vacuolar fusion protein mon1</fullName>
    </alternativeName>
</protein>
<dbReference type="Pfam" id="PF19038">
    <property type="entry name" value="Fuz_longin_3"/>
    <property type="match status" value="1"/>
</dbReference>
<feature type="domain" description="FUZ/MON1/HPS1 third Longin" evidence="8">
    <location>
        <begin position="331"/>
        <end position="404"/>
    </location>
</feature>
<dbReference type="Pfam" id="PF19037">
    <property type="entry name" value="Fuz_longin_2"/>
    <property type="match status" value="1"/>
</dbReference>
<feature type="compositionally biased region" description="Low complexity" evidence="5">
    <location>
        <begin position="1"/>
        <end position="27"/>
    </location>
</feature>
<feature type="region of interest" description="Disordered" evidence="5">
    <location>
        <begin position="95"/>
        <end position="120"/>
    </location>
</feature>
<feature type="domain" description="DUF6535" evidence="9">
    <location>
        <begin position="430"/>
        <end position="619"/>
    </location>
</feature>
<evidence type="ECO:0000256" key="5">
    <source>
        <dbReference type="SAM" id="MobiDB-lite"/>
    </source>
</evidence>
<feature type="compositionally biased region" description="Low complexity" evidence="5">
    <location>
        <begin position="72"/>
        <end position="82"/>
    </location>
</feature>
<dbReference type="GO" id="GO:0006623">
    <property type="term" value="P:protein targeting to vacuole"/>
    <property type="evidence" value="ECO:0007669"/>
    <property type="project" value="InterPro"/>
</dbReference>
<keyword evidence="6" id="KW-0812">Transmembrane</keyword>
<accession>A0AAD7TUD5</accession>
<dbReference type="Proteomes" id="UP001215151">
    <property type="component" value="Unassembled WGS sequence"/>
</dbReference>
<dbReference type="InterPro" id="IPR045338">
    <property type="entry name" value="DUF6535"/>
</dbReference>
<dbReference type="PANTHER" id="PTHR13027">
    <property type="entry name" value="SAND PROTEIN-RELATED"/>
    <property type="match status" value="1"/>
</dbReference>
<dbReference type="InterPro" id="IPR043971">
    <property type="entry name" value="FUZ/MON1/HPS1_longin_2"/>
</dbReference>
<dbReference type="GO" id="GO:0000329">
    <property type="term" value="C:fungal-type vacuole membrane"/>
    <property type="evidence" value="ECO:0007669"/>
    <property type="project" value="TreeGrafter"/>
</dbReference>
<feature type="region of interest" description="Disordered" evidence="5">
    <location>
        <begin position="229"/>
        <end position="266"/>
    </location>
</feature>
<dbReference type="InterPro" id="IPR004353">
    <property type="entry name" value="Mon1"/>
</dbReference>
<evidence type="ECO:0000256" key="3">
    <source>
        <dbReference type="ARBA" id="ARBA00018132"/>
    </source>
</evidence>
<evidence type="ECO:0000259" key="8">
    <source>
        <dbReference type="Pfam" id="PF19038"/>
    </source>
</evidence>
<feature type="transmembrane region" description="Helical" evidence="6">
    <location>
        <begin position="623"/>
        <end position="648"/>
    </location>
</feature>
<keyword evidence="11" id="KW-1185">Reference proteome</keyword>
<dbReference type="GO" id="GO:0032585">
    <property type="term" value="C:multivesicular body membrane"/>
    <property type="evidence" value="ECO:0007669"/>
    <property type="project" value="UniProtKB-SubCell"/>
</dbReference>
<dbReference type="InterPro" id="IPR043970">
    <property type="entry name" value="FUZ/MON1/HPS1_longin_3"/>
</dbReference>
<dbReference type="GO" id="GO:0035658">
    <property type="term" value="C:Mon1-Ccz1 complex"/>
    <property type="evidence" value="ECO:0007669"/>
    <property type="project" value="TreeGrafter"/>
</dbReference>
<gene>
    <name evidence="10" type="ORF">ONZ51_g6492</name>
</gene>
<comment type="caution">
    <text evidence="10">The sequence shown here is derived from an EMBL/GenBank/DDBJ whole genome shotgun (WGS) entry which is preliminary data.</text>
</comment>
<comment type="subcellular location">
    <subcellularLocation>
        <location evidence="2">Endosome</location>
        <location evidence="2">Multivesicular body membrane</location>
        <topology evidence="2">Peripheral membrane protein</topology>
    </subcellularLocation>
    <subcellularLocation>
        <location evidence="1">Prevacuolar compartment membrane</location>
        <topology evidence="1">Peripheral membrane protein</topology>
    </subcellularLocation>
</comment>
<keyword evidence="6" id="KW-0472">Membrane</keyword>
<evidence type="ECO:0000256" key="2">
    <source>
        <dbReference type="ARBA" id="ARBA00004440"/>
    </source>
</evidence>
<feature type="transmembrane region" description="Helical" evidence="6">
    <location>
        <begin position="455"/>
        <end position="478"/>
    </location>
</feature>
<keyword evidence="6" id="KW-1133">Transmembrane helix</keyword>
<evidence type="ECO:0000256" key="4">
    <source>
        <dbReference type="ARBA" id="ARBA00019201"/>
    </source>
</evidence>
<evidence type="ECO:0000256" key="6">
    <source>
        <dbReference type="SAM" id="Phobius"/>
    </source>
</evidence>
<name>A0AAD7TUD5_9APHY</name>
<reference evidence="10" key="1">
    <citation type="submission" date="2022-11" db="EMBL/GenBank/DDBJ databases">
        <title>Genome Sequence of Cubamyces cubensis.</title>
        <authorList>
            <person name="Buettner E."/>
        </authorList>
    </citation>
    <scope>NUCLEOTIDE SEQUENCE</scope>
    <source>
        <strain evidence="10">MPL-01</strain>
    </source>
</reference>
<evidence type="ECO:0000259" key="7">
    <source>
        <dbReference type="Pfam" id="PF19037"/>
    </source>
</evidence>
<feature type="transmembrane region" description="Helical" evidence="6">
    <location>
        <begin position="532"/>
        <end position="557"/>
    </location>
</feature>
<dbReference type="GO" id="GO:0016192">
    <property type="term" value="P:vesicle-mediated transport"/>
    <property type="evidence" value="ECO:0007669"/>
    <property type="project" value="InterPro"/>
</dbReference>
<organism evidence="10 11">
    <name type="scientific">Trametes cubensis</name>
    <dbReference type="NCBI Taxonomy" id="1111947"/>
    <lineage>
        <taxon>Eukaryota</taxon>
        <taxon>Fungi</taxon>
        <taxon>Dikarya</taxon>
        <taxon>Basidiomycota</taxon>
        <taxon>Agaricomycotina</taxon>
        <taxon>Agaricomycetes</taxon>
        <taxon>Polyporales</taxon>
        <taxon>Polyporaceae</taxon>
        <taxon>Trametes</taxon>
    </lineage>
</organism>
<dbReference type="Pfam" id="PF20153">
    <property type="entry name" value="DUF6535"/>
    <property type="match status" value="1"/>
</dbReference>
<evidence type="ECO:0000256" key="1">
    <source>
        <dbReference type="ARBA" id="ARBA00004380"/>
    </source>
</evidence>
<proteinExistence type="predicted"/>
<feature type="compositionally biased region" description="Basic and acidic residues" evidence="5">
    <location>
        <begin position="109"/>
        <end position="120"/>
    </location>
</feature>
<dbReference type="PANTHER" id="PTHR13027:SF7">
    <property type="entry name" value="VACUOLAR FUSION PROTEIN MON1 HOMOLOG"/>
    <property type="match status" value="1"/>
</dbReference>
<feature type="region of interest" description="Disordered" evidence="5">
    <location>
        <begin position="1"/>
        <end position="83"/>
    </location>
</feature>
<feature type="domain" description="FUZ/MON1/HPS1 second Longin" evidence="7">
    <location>
        <begin position="177"/>
        <end position="228"/>
    </location>
</feature>
<evidence type="ECO:0000259" key="9">
    <source>
        <dbReference type="Pfam" id="PF20153"/>
    </source>
</evidence>
<feature type="compositionally biased region" description="Low complexity" evidence="5">
    <location>
        <begin position="233"/>
        <end position="247"/>
    </location>
</feature>
<evidence type="ECO:0000313" key="11">
    <source>
        <dbReference type="Proteomes" id="UP001215151"/>
    </source>
</evidence>